<keyword evidence="4" id="KW-1185">Reference proteome</keyword>
<dbReference type="Proteomes" id="UP000807469">
    <property type="component" value="Unassembled WGS sequence"/>
</dbReference>
<feature type="signal peptide" evidence="2">
    <location>
        <begin position="1"/>
        <end position="23"/>
    </location>
</feature>
<keyword evidence="2" id="KW-0732">Signal</keyword>
<evidence type="ECO:0000313" key="4">
    <source>
        <dbReference type="Proteomes" id="UP000807469"/>
    </source>
</evidence>
<dbReference type="AlphaFoldDB" id="A0A9P5YTY0"/>
<protein>
    <submittedName>
        <fullName evidence="3">Uncharacterized protein</fullName>
    </submittedName>
</protein>
<dbReference type="EMBL" id="MU155334">
    <property type="protein sequence ID" value="KAF9475399.1"/>
    <property type="molecule type" value="Genomic_DNA"/>
</dbReference>
<sequence>MFSTSTFLTVALLVAPAIQGVLADFAISSPALVQCKPARISWESTKGPYNLIVVNAADPCGDALVEIGDFNQTFVDWTAKVKAGTKVQLSLVDADDNEAWSKDITVGPNTDVSCLQSVVTTGSAASTGASATGTTTGTPIATTSAPSTPTTSADTTYDSSSSDSGVAPIGAANAGTLQDNAAFTVRQASTPLMVISGLAAVFTLSL</sequence>
<evidence type="ECO:0000256" key="1">
    <source>
        <dbReference type="SAM" id="MobiDB-lite"/>
    </source>
</evidence>
<feature type="region of interest" description="Disordered" evidence="1">
    <location>
        <begin position="125"/>
        <end position="165"/>
    </location>
</feature>
<organism evidence="3 4">
    <name type="scientific">Pholiota conissans</name>
    <dbReference type="NCBI Taxonomy" id="109636"/>
    <lineage>
        <taxon>Eukaryota</taxon>
        <taxon>Fungi</taxon>
        <taxon>Dikarya</taxon>
        <taxon>Basidiomycota</taxon>
        <taxon>Agaricomycotina</taxon>
        <taxon>Agaricomycetes</taxon>
        <taxon>Agaricomycetidae</taxon>
        <taxon>Agaricales</taxon>
        <taxon>Agaricineae</taxon>
        <taxon>Strophariaceae</taxon>
        <taxon>Pholiota</taxon>
    </lineage>
</organism>
<name>A0A9P5YTY0_9AGAR</name>
<evidence type="ECO:0000256" key="2">
    <source>
        <dbReference type="SAM" id="SignalP"/>
    </source>
</evidence>
<dbReference type="OrthoDB" id="3259746at2759"/>
<evidence type="ECO:0000313" key="3">
    <source>
        <dbReference type="EMBL" id="KAF9475399.1"/>
    </source>
</evidence>
<accession>A0A9P5YTY0</accession>
<reference evidence="3" key="1">
    <citation type="submission" date="2020-11" db="EMBL/GenBank/DDBJ databases">
        <authorList>
            <consortium name="DOE Joint Genome Institute"/>
            <person name="Ahrendt S."/>
            <person name="Riley R."/>
            <person name="Andreopoulos W."/>
            <person name="Labutti K."/>
            <person name="Pangilinan J."/>
            <person name="Ruiz-Duenas F.J."/>
            <person name="Barrasa J.M."/>
            <person name="Sanchez-Garcia M."/>
            <person name="Camarero S."/>
            <person name="Miyauchi S."/>
            <person name="Serrano A."/>
            <person name="Linde D."/>
            <person name="Babiker R."/>
            <person name="Drula E."/>
            <person name="Ayuso-Fernandez I."/>
            <person name="Pacheco R."/>
            <person name="Padilla G."/>
            <person name="Ferreira P."/>
            <person name="Barriuso J."/>
            <person name="Kellner H."/>
            <person name="Castanera R."/>
            <person name="Alfaro M."/>
            <person name="Ramirez L."/>
            <person name="Pisabarro A.G."/>
            <person name="Kuo A."/>
            <person name="Tritt A."/>
            <person name="Lipzen A."/>
            <person name="He G."/>
            <person name="Yan M."/>
            <person name="Ng V."/>
            <person name="Cullen D."/>
            <person name="Martin F."/>
            <person name="Rosso M.-N."/>
            <person name="Henrissat B."/>
            <person name="Hibbett D."/>
            <person name="Martinez A.T."/>
            <person name="Grigoriev I.V."/>
        </authorList>
    </citation>
    <scope>NUCLEOTIDE SEQUENCE</scope>
    <source>
        <strain evidence="3">CIRM-BRFM 674</strain>
    </source>
</reference>
<proteinExistence type="predicted"/>
<comment type="caution">
    <text evidence="3">The sequence shown here is derived from an EMBL/GenBank/DDBJ whole genome shotgun (WGS) entry which is preliminary data.</text>
</comment>
<feature type="chain" id="PRO_5040283729" evidence="2">
    <location>
        <begin position="24"/>
        <end position="206"/>
    </location>
</feature>
<gene>
    <name evidence="3" type="ORF">BDN70DRAFT_883769</name>
</gene>